<dbReference type="Proteomes" id="UP001314241">
    <property type="component" value="Unassembled WGS sequence"/>
</dbReference>
<dbReference type="SFLD" id="SFLDG01129">
    <property type="entry name" value="C1.5:_HAD__Beta-PGM__Phosphata"/>
    <property type="match status" value="1"/>
</dbReference>
<dbReference type="Gene3D" id="3.40.50.1000">
    <property type="entry name" value="HAD superfamily/HAD-like"/>
    <property type="match status" value="1"/>
</dbReference>
<gene>
    <name evidence="1" type="ORF">R54876_GBNLAHCA_00449</name>
</gene>
<reference evidence="1 2" key="1">
    <citation type="submission" date="2024-01" db="EMBL/GenBank/DDBJ databases">
        <authorList>
            <person name="Botero Cardona J."/>
        </authorList>
    </citation>
    <scope>NUCLEOTIDE SEQUENCE [LARGE SCALE GENOMIC DNA]</scope>
    <source>
        <strain evidence="1 2">LMG 33000</strain>
    </source>
</reference>
<sequence length="229" mass="26118">MTYQYLIFDLDDTLFDFKGGEDAGLKTALQDFGLSDAELDQFLVTYDQVNQGLWRAFEDGEISRHDIFKRRFPDTLEEMKMDAADGKMLEERYYAQLVKNFRLLPHAKELLDALQGQHTLIAGTNGQTDMQKSRLAGTGLDQYFDQVYISDEIGVGKPDPAFFEHIFAQNPDMTRENTVMIGDGVNSDMQGAQKAGLDRIWFNDKQAKLPDNISVTQEVNHLLDIEKYV</sequence>
<dbReference type="InterPro" id="IPR006439">
    <property type="entry name" value="HAD-SF_hydro_IA"/>
</dbReference>
<evidence type="ECO:0000313" key="1">
    <source>
        <dbReference type="EMBL" id="CAK8053890.1"/>
    </source>
</evidence>
<dbReference type="EMBL" id="CAWVOH010000001">
    <property type="protein sequence ID" value="CAK8053890.1"/>
    <property type="molecule type" value="Genomic_DNA"/>
</dbReference>
<organism evidence="1 2">
    <name type="scientific">Eupransor demetentiae</name>
    <dbReference type="NCBI Taxonomy" id="3109584"/>
    <lineage>
        <taxon>Bacteria</taxon>
        <taxon>Bacillati</taxon>
        <taxon>Bacillota</taxon>
        <taxon>Bacilli</taxon>
        <taxon>Lactobacillales</taxon>
        <taxon>Lactobacillaceae</taxon>
        <taxon>Eupransor</taxon>
    </lineage>
</organism>
<dbReference type="InterPro" id="IPR023214">
    <property type="entry name" value="HAD_sf"/>
</dbReference>
<dbReference type="PANTHER" id="PTHR47478">
    <property type="match status" value="1"/>
</dbReference>
<dbReference type="NCBIfam" id="TIGR02254">
    <property type="entry name" value="YjjG_YfnB"/>
    <property type="match status" value="1"/>
</dbReference>
<dbReference type="PANTHER" id="PTHR47478:SF1">
    <property type="entry name" value="PYRIMIDINE 5'-NUCLEOTIDASE YJJG"/>
    <property type="match status" value="1"/>
</dbReference>
<keyword evidence="2" id="KW-1185">Reference proteome</keyword>
<dbReference type="NCBIfam" id="TIGR01549">
    <property type="entry name" value="HAD-SF-IA-v1"/>
    <property type="match status" value="1"/>
</dbReference>
<dbReference type="SUPFAM" id="SSF56784">
    <property type="entry name" value="HAD-like"/>
    <property type="match status" value="1"/>
</dbReference>
<dbReference type="InterPro" id="IPR036412">
    <property type="entry name" value="HAD-like_sf"/>
</dbReference>
<comment type="caution">
    <text evidence="1">The sequence shown here is derived from an EMBL/GenBank/DDBJ whole genome shotgun (WGS) entry which is preliminary data.</text>
</comment>
<name>A0ABM9N3Z5_9LACO</name>
<dbReference type="SFLD" id="SFLDS00003">
    <property type="entry name" value="Haloacid_Dehalogenase"/>
    <property type="match status" value="1"/>
</dbReference>
<dbReference type="InterPro" id="IPR052550">
    <property type="entry name" value="Pyrimidine_5'-ntase_YjjG"/>
</dbReference>
<dbReference type="InterPro" id="IPR023198">
    <property type="entry name" value="PGP-like_dom2"/>
</dbReference>
<protein>
    <submittedName>
        <fullName evidence="1">HAD superfamily (Riboflavin biosynthesis) (YigB)</fullName>
    </submittedName>
</protein>
<dbReference type="RefSeq" id="WP_349641437.1">
    <property type="nucleotide sequence ID" value="NZ_CAWVOH010000001.1"/>
</dbReference>
<dbReference type="Pfam" id="PF00702">
    <property type="entry name" value="Hydrolase"/>
    <property type="match status" value="1"/>
</dbReference>
<proteinExistence type="predicted"/>
<dbReference type="PRINTS" id="PR00413">
    <property type="entry name" value="HADHALOGNASE"/>
</dbReference>
<evidence type="ECO:0000313" key="2">
    <source>
        <dbReference type="Proteomes" id="UP001314241"/>
    </source>
</evidence>
<dbReference type="Gene3D" id="1.10.150.240">
    <property type="entry name" value="Putative phosphatase, domain 2"/>
    <property type="match status" value="1"/>
</dbReference>
<dbReference type="InterPro" id="IPR011951">
    <property type="entry name" value="HAD-SF_hydro_IA_YjjG/PynA"/>
</dbReference>
<accession>A0ABM9N3Z5</accession>